<comment type="subcellular location">
    <subcellularLocation>
        <location evidence="7">Cell inner membrane</location>
        <topology evidence="7">Multi-pass membrane protein</topology>
    </subcellularLocation>
    <subcellularLocation>
        <location evidence="1">Cell membrane</location>
        <topology evidence="1">Multi-pass membrane protein</topology>
    </subcellularLocation>
</comment>
<dbReference type="Proteomes" id="UP000565205">
    <property type="component" value="Unassembled WGS sequence"/>
</dbReference>
<dbReference type="GO" id="GO:0005886">
    <property type="term" value="C:plasma membrane"/>
    <property type="evidence" value="ECO:0007669"/>
    <property type="project" value="UniProtKB-SubCell"/>
</dbReference>
<feature type="transmembrane region" description="Helical" evidence="7">
    <location>
        <begin position="6"/>
        <end position="26"/>
    </location>
</feature>
<dbReference type="EMBL" id="JABXXQ010000208">
    <property type="protein sequence ID" value="NVN30735.1"/>
    <property type="molecule type" value="Genomic_DNA"/>
</dbReference>
<keyword evidence="5 7" id="KW-1133">Transmembrane helix</keyword>
<evidence type="ECO:0000313" key="11">
    <source>
        <dbReference type="Proteomes" id="UP000557688"/>
    </source>
</evidence>
<protein>
    <recommendedName>
        <fullName evidence="7">Protein MgtC</fullName>
    </recommendedName>
</protein>
<dbReference type="Pfam" id="PF02308">
    <property type="entry name" value="MgtC"/>
    <property type="match status" value="1"/>
</dbReference>
<keyword evidence="3" id="KW-1003">Cell membrane</keyword>
<organism evidence="10 12">
    <name type="scientific">Endobacter medicaginis</name>
    <dbReference type="NCBI Taxonomy" id="1181271"/>
    <lineage>
        <taxon>Bacteria</taxon>
        <taxon>Pseudomonadati</taxon>
        <taxon>Pseudomonadota</taxon>
        <taxon>Alphaproteobacteria</taxon>
        <taxon>Acetobacterales</taxon>
        <taxon>Acetobacteraceae</taxon>
        <taxon>Endobacter</taxon>
    </lineage>
</organism>
<feature type="transmembrane region" description="Helical" evidence="7">
    <location>
        <begin position="75"/>
        <end position="92"/>
    </location>
</feature>
<evidence type="ECO:0000313" key="10">
    <source>
        <dbReference type="EMBL" id="NVN30735.1"/>
    </source>
</evidence>
<evidence type="ECO:0000256" key="3">
    <source>
        <dbReference type="ARBA" id="ARBA00022475"/>
    </source>
</evidence>
<feature type="domain" description="MgtC/SapB/SrpB/YhiD N-terminal" evidence="8">
    <location>
        <begin position="15"/>
        <end position="142"/>
    </location>
</feature>
<dbReference type="InterPro" id="IPR049177">
    <property type="entry name" value="MgtC_SapB_SrpB_YhiD_N"/>
</dbReference>
<keyword evidence="7" id="KW-0997">Cell inner membrane</keyword>
<gene>
    <name evidence="9" type="ORF">FHR90_003010</name>
    <name evidence="10" type="ORF">HUK83_10380</name>
</gene>
<evidence type="ECO:0000256" key="4">
    <source>
        <dbReference type="ARBA" id="ARBA00022692"/>
    </source>
</evidence>
<dbReference type="Proteomes" id="UP000557688">
    <property type="component" value="Unassembled WGS sequence"/>
</dbReference>
<feature type="transmembrane region" description="Helical" evidence="7">
    <location>
        <begin position="38"/>
        <end position="55"/>
    </location>
</feature>
<evidence type="ECO:0000256" key="6">
    <source>
        <dbReference type="ARBA" id="ARBA00023136"/>
    </source>
</evidence>
<proteinExistence type="inferred from homology"/>
<reference evidence="10 12" key="1">
    <citation type="submission" date="2020-06" db="EMBL/GenBank/DDBJ databases">
        <title>Description of novel acetic acid bacteria.</title>
        <authorList>
            <person name="Sombolestani A."/>
        </authorList>
    </citation>
    <scope>NUCLEOTIDE SEQUENCE [LARGE SCALE GENOMIC DNA]</scope>
    <source>
        <strain evidence="10 12">LMG 26838</strain>
    </source>
</reference>
<dbReference type="PRINTS" id="PR01837">
    <property type="entry name" value="MGTCSAPBPROT"/>
</dbReference>
<evidence type="ECO:0000256" key="7">
    <source>
        <dbReference type="RuleBase" id="RU365041"/>
    </source>
</evidence>
<evidence type="ECO:0000256" key="5">
    <source>
        <dbReference type="ARBA" id="ARBA00022989"/>
    </source>
</evidence>
<sequence>MIGATGQGWYQLAELGLAFVLSGLIGFERELRQKSAGLRTYALVGIASALFMLVSKYGFTDILRAGSVVLDPSRIAAQIVSGIGFIGGGVIFMRRDVVRGLTTAASVWLTAAIGMSCGAGLLALAIATTASYFVIMLLLPRLLQRLRGRQGRTRHDIRIVYEDGRGLLRDVLVACTQAGLRIDRVSIGETSTDPDADPPPGRTLVAVEMQLSGRAMLAGLFTRLATIDGIRSMTTNDDDEGDIVA</sequence>
<keyword evidence="4 7" id="KW-0812">Transmembrane</keyword>
<keyword evidence="6 7" id="KW-0472">Membrane</keyword>
<dbReference type="EMBL" id="JACHXV010000019">
    <property type="protein sequence ID" value="MBB3175160.1"/>
    <property type="molecule type" value="Genomic_DNA"/>
</dbReference>
<dbReference type="AlphaFoldDB" id="A0A850NTN3"/>
<comment type="caution">
    <text evidence="10">The sequence shown here is derived from an EMBL/GenBank/DDBJ whole genome shotgun (WGS) entry which is preliminary data.</text>
</comment>
<keyword evidence="11" id="KW-1185">Reference proteome</keyword>
<dbReference type="PANTHER" id="PTHR33778">
    <property type="entry name" value="PROTEIN MGTC"/>
    <property type="match status" value="1"/>
</dbReference>
<accession>A0A850NTN3</accession>
<evidence type="ECO:0000313" key="9">
    <source>
        <dbReference type="EMBL" id="MBB3175160.1"/>
    </source>
</evidence>
<dbReference type="InterPro" id="IPR003416">
    <property type="entry name" value="MgtC/SapB/SrpB/YhiD_fam"/>
</dbReference>
<reference evidence="9 11" key="2">
    <citation type="submission" date="2020-08" db="EMBL/GenBank/DDBJ databases">
        <title>Genomic Encyclopedia of Type Strains, Phase III (KMG-III): the genomes of soil and plant-associated and newly described type strains.</title>
        <authorList>
            <person name="Whitman W."/>
        </authorList>
    </citation>
    <scope>NUCLEOTIDE SEQUENCE [LARGE SCALE GENOMIC DNA]</scope>
    <source>
        <strain evidence="9 11">CECT 8088</strain>
    </source>
</reference>
<dbReference type="RefSeq" id="WP_176624511.1">
    <property type="nucleotide sequence ID" value="NZ_JABXXQ010000208.1"/>
</dbReference>
<evidence type="ECO:0000313" key="12">
    <source>
        <dbReference type="Proteomes" id="UP000565205"/>
    </source>
</evidence>
<name>A0A850NTN3_9PROT</name>
<evidence type="ECO:0000256" key="2">
    <source>
        <dbReference type="ARBA" id="ARBA00009298"/>
    </source>
</evidence>
<evidence type="ECO:0000256" key="1">
    <source>
        <dbReference type="ARBA" id="ARBA00004651"/>
    </source>
</evidence>
<dbReference type="PANTHER" id="PTHR33778:SF1">
    <property type="entry name" value="MAGNESIUM TRANSPORTER YHID-RELATED"/>
    <property type="match status" value="1"/>
</dbReference>
<evidence type="ECO:0000259" key="8">
    <source>
        <dbReference type="Pfam" id="PF02308"/>
    </source>
</evidence>
<comment type="similarity">
    <text evidence="2 7">Belongs to the MgtC/SapB family.</text>
</comment>